<name>A0A2H5EYE4_9RHOB</name>
<dbReference type="OrthoDB" id="9784632at2"/>
<dbReference type="InterPro" id="IPR013785">
    <property type="entry name" value="Aldolase_TIM"/>
</dbReference>
<organism evidence="5 6">
    <name type="scientific">Paracoccus zhejiangensis</name>
    <dbReference type="NCBI Taxonomy" id="1077935"/>
    <lineage>
        <taxon>Bacteria</taxon>
        <taxon>Pseudomonadati</taxon>
        <taxon>Pseudomonadota</taxon>
        <taxon>Alphaproteobacteria</taxon>
        <taxon>Rhodobacterales</taxon>
        <taxon>Paracoccaceae</taxon>
        <taxon>Paracoccus</taxon>
    </lineage>
</organism>
<dbReference type="KEGG" id="pzh:CX676_09280"/>
<dbReference type="Gene3D" id="3.20.20.70">
    <property type="entry name" value="Aldolase class I"/>
    <property type="match status" value="1"/>
</dbReference>
<evidence type="ECO:0000256" key="1">
    <source>
        <dbReference type="ARBA" id="ARBA00001917"/>
    </source>
</evidence>
<comment type="cofactor">
    <cofactor evidence="1">
        <name>FMN</name>
        <dbReference type="ChEBI" id="CHEBI:58210"/>
    </cofactor>
</comment>
<evidence type="ECO:0000256" key="3">
    <source>
        <dbReference type="ARBA" id="ARBA00023002"/>
    </source>
</evidence>
<sequence length="355" mass="37872">MTTLFTPLDLGALHLPNRIVMAPLTRSRAGDERLPNALMAEYYAQRAEAGLIISEATSVTPQGVGYAATPGIWSDEQVEGWKLVTEAVHARGGRILLQLWHVGRISDPELLNGDLPVAPSAIQPAGHVSLLRPQRPYATPRALETDELPGIVEAYRKGAENAKRAGFDGVEIHGANGYLIDQFLQDKSNRREDGYGGSIENRARLLTEVADAVISVWGADRVGLHLAPRGDSHDVGDSDPHALFTHVAREMGARGLAFLMLREHPGDDSLLSAIREAFGGPVIANEGLTPASAETLVAEGRADAVGFGRDFIATPDLVARVRAGVALNKLDPSTLYVGGANGYTDYPALAEIAAE</sequence>
<dbReference type="EMBL" id="CP025430">
    <property type="protein sequence ID" value="AUH64325.1"/>
    <property type="molecule type" value="Genomic_DNA"/>
</dbReference>
<comment type="similarity">
    <text evidence="2">Belongs to the NADH:flavin oxidoreductase/NADH oxidase family.</text>
</comment>
<evidence type="ECO:0000259" key="4">
    <source>
        <dbReference type="Pfam" id="PF00724"/>
    </source>
</evidence>
<dbReference type="InterPro" id="IPR001155">
    <property type="entry name" value="OxRdtase_FMN_N"/>
</dbReference>
<dbReference type="SUPFAM" id="SSF51395">
    <property type="entry name" value="FMN-linked oxidoreductases"/>
    <property type="match status" value="1"/>
</dbReference>
<dbReference type="GO" id="GO:0005829">
    <property type="term" value="C:cytosol"/>
    <property type="evidence" value="ECO:0007669"/>
    <property type="project" value="UniProtKB-ARBA"/>
</dbReference>
<evidence type="ECO:0000256" key="2">
    <source>
        <dbReference type="ARBA" id="ARBA00005979"/>
    </source>
</evidence>
<dbReference type="GO" id="GO:0016628">
    <property type="term" value="F:oxidoreductase activity, acting on the CH-CH group of donors, NAD or NADP as acceptor"/>
    <property type="evidence" value="ECO:0007669"/>
    <property type="project" value="UniProtKB-ARBA"/>
</dbReference>
<dbReference type="PANTHER" id="PTHR22893">
    <property type="entry name" value="NADH OXIDOREDUCTASE-RELATED"/>
    <property type="match status" value="1"/>
</dbReference>
<dbReference type="Proteomes" id="UP000234530">
    <property type="component" value="Chromosome"/>
</dbReference>
<gene>
    <name evidence="5" type="ORF">CX676_09280</name>
</gene>
<dbReference type="FunFam" id="3.20.20.70:FF:000059">
    <property type="entry name" value="N-ethylmaleimide reductase, FMN-linked"/>
    <property type="match status" value="1"/>
</dbReference>
<proteinExistence type="inferred from homology"/>
<evidence type="ECO:0000313" key="6">
    <source>
        <dbReference type="Proteomes" id="UP000234530"/>
    </source>
</evidence>
<dbReference type="CDD" id="cd02933">
    <property type="entry name" value="OYE_like_FMN"/>
    <property type="match status" value="1"/>
</dbReference>
<dbReference type="AlphaFoldDB" id="A0A2H5EYE4"/>
<accession>A0A2H5EYE4</accession>
<dbReference type="GO" id="GO:0010181">
    <property type="term" value="F:FMN binding"/>
    <property type="evidence" value="ECO:0007669"/>
    <property type="project" value="InterPro"/>
</dbReference>
<reference evidence="5 6" key="1">
    <citation type="journal article" date="2013" name="Antonie Van Leeuwenhoek">
        <title>Paracoccus zhejiangensis sp. nov., isolated from activated sludge in wastewater-treatment system.</title>
        <authorList>
            <person name="Wu Z.G."/>
            <person name="Zhang D.F."/>
            <person name="Liu Y.L."/>
            <person name="Wang F."/>
            <person name="Jiang X."/>
            <person name="Li C."/>
            <person name="Li S.P."/>
            <person name="Hong Q."/>
            <person name="Li W.J."/>
        </authorList>
    </citation>
    <scope>NUCLEOTIDE SEQUENCE [LARGE SCALE GENOMIC DNA]</scope>
    <source>
        <strain evidence="5 6">J6</strain>
    </source>
</reference>
<evidence type="ECO:0000313" key="5">
    <source>
        <dbReference type="EMBL" id="AUH64325.1"/>
    </source>
</evidence>
<dbReference type="PANTHER" id="PTHR22893:SF98">
    <property type="entry name" value="OXIDOREDUCTASE"/>
    <property type="match status" value="1"/>
</dbReference>
<feature type="domain" description="NADH:flavin oxidoreductase/NADH oxidase N-terminal" evidence="4">
    <location>
        <begin position="4"/>
        <end position="328"/>
    </location>
</feature>
<dbReference type="Pfam" id="PF00724">
    <property type="entry name" value="Oxidored_FMN"/>
    <property type="match status" value="1"/>
</dbReference>
<keyword evidence="3" id="KW-0560">Oxidoreductase</keyword>
<dbReference type="InterPro" id="IPR045247">
    <property type="entry name" value="Oye-like"/>
</dbReference>
<dbReference type="RefSeq" id="WP_101752362.1">
    <property type="nucleotide sequence ID" value="NZ_CP025430.1"/>
</dbReference>
<protein>
    <submittedName>
        <fullName evidence="5">Alkene reductase</fullName>
    </submittedName>
</protein>
<keyword evidence="6" id="KW-1185">Reference proteome</keyword>